<evidence type="ECO:0000313" key="2">
    <source>
        <dbReference type="Proteomes" id="UP000046176"/>
    </source>
</evidence>
<gene>
    <name evidence="1" type="ORF">NGAL_HAMBI1145_39470</name>
</gene>
<dbReference type="EMBL" id="CCRH01000011">
    <property type="protein sequence ID" value="CDZ37602.1"/>
    <property type="molecule type" value="Genomic_DNA"/>
</dbReference>
<accession>A0A0T7FRF4</accession>
<name>A0A0T7FRF4_NEOGA</name>
<organism evidence="1 2">
    <name type="scientific">Neorhizobium galegae bv. officinalis</name>
    <dbReference type="NCBI Taxonomy" id="323656"/>
    <lineage>
        <taxon>Bacteria</taxon>
        <taxon>Pseudomonadati</taxon>
        <taxon>Pseudomonadota</taxon>
        <taxon>Alphaproteobacteria</taxon>
        <taxon>Hyphomicrobiales</taxon>
        <taxon>Rhizobiaceae</taxon>
        <taxon>Rhizobium/Agrobacterium group</taxon>
        <taxon>Neorhizobium</taxon>
    </lineage>
</organism>
<evidence type="ECO:0000313" key="1">
    <source>
        <dbReference type="EMBL" id="CDZ37602.1"/>
    </source>
</evidence>
<protein>
    <submittedName>
        <fullName evidence="1">Uncharacterized protein</fullName>
    </submittedName>
</protein>
<proteinExistence type="predicted"/>
<sequence length="54" mass="6512">MNVWPEQASPEYYQHDLPIHRHSQAEWHSPRKQSGNWQHQNHLEYIADGMEMEG</sequence>
<reference evidence="1 2" key="1">
    <citation type="submission" date="2014-08" db="EMBL/GenBank/DDBJ databases">
        <authorList>
            <person name="Chen Y.-H."/>
        </authorList>
    </citation>
    <scope>NUCLEOTIDE SEQUENCE [LARGE SCALE GENOMIC DNA]</scope>
</reference>
<dbReference type="AlphaFoldDB" id="A0A0T7FRF4"/>
<dbReference type="Proteomes" id="UP000046176">
    <property type="component" value="Unassembled WGS sequence"/>
</dbReference>